<dbReference type="RefSeq" id="WP_345825376.1">
    <property type="nucleotide sequence ID" value="NZ_JBDIML010000003.1"/>
</dbReference>
<proteinExistence type="inferred from homology"/>
<dbReference type="PANTHER" id="PTHR46847">
    <property type="entry name" value="D-ALLOSE-BINDING PERIPLASMIC PROTEIN-RELATED"/>
    <property type="match status" value="1"/>
</dbReference>
<keyword evidence="3" id="KW-0732">Signal</keyword>
<evidence type="ECO:0000256" key="3">
    <source>
        <dbReference type="ARBA" id="ARBA00022729"/>
    </source>
</evidence>
<keyword evidence="6" id="KW-1185">Reference proteome</keyword>
<dbReference type="EMBL" id="JBDIML010000003">
    <property type="protein sequence ID" value="MEN2767910.1"/>
    <property type="molecule type" value="Genomic_DNA"/>
</dbReference>
<evidence type="ECO:0000259" key="4">
    <source>
        <dbReference type="Pfam" id="PF13407"/>
    </source>
</evidence>
<dbReference type="Gene3D" id="3.40.50.2300">
    <property type="match status" value="2"/>
</dbReference>
<gene>
    <name evidence="5" type="ORF">ABC228_11970</name>
</gene>
<name>A0ABU9XI07_9BACI</name>
<comment type="similarity">
    <text evidence="2">Belongs to the bacterial solute-binding protein 2 family.</text>
</comment>
<dbReference type="PANTHER" id="PTHR46847:SF1">
    <property type="entry name" value="D-ALLOSE-BINDING PERIPLASMIC PROTEIN-RELATED"/>
    <property type="match status" value="1"/>
</dbReference>
<protein>
    <submittedName>
        <fullName evidence="5">Substrate-binding domain-containing protein</fullName>
    </submittedName>
</protein>
<reference evidence="5 6" key="1">
    <citation type="submission" date="2024-05" db="EMBL/GenBank/DDBJ databases">
        <authorList>
            <person name="Haq I."/>
            <person name="Ullah Z."/>
            <person name="Ahmad R."/>
            <person name="Li M."/>
            <person name="Tong Y."/>
        </authorList>
    </citation>
    <scope>NUCLEOTIDE SEQUENCE [LARGE SCALE GENOMIC DNA]</scope>
    <source>
        <strain evidence="5 6">16A2E</strain>
    </source>
</reference>
<organism evidence="5 6">
    <name type="scientific">Ornithinibacillus xuwenensis</name>
    <dbReference type="NCBI Taxonomy" id="3144668"/>
    <lineage>
        <taxon>Bacteria</taxon>
        <taxon>Bacillati</taxon>
        <taxon>Bacillota</taxon>
        <taxon>Bacilli</taxon>
        <taxon>Bacillales</taxon>
        <taxon>Bacillaceae</taxon>
        <taxon>Ornithinibacillus</taxon>
    </lineage>
</organism>
<evidence type="ECO:0000313" key="5">
    <source>
        <dbReference type="EMBL" id="MEN2767910.1"/>
    </source>
</evidence>
<dbReference type="Pfam" id="PF13407">
    <property type="entry name" value="Peripla_BP_4"/>
    <property type="match status" value="1"/>
</dbReference>
<evidence type="ECO:0000256" key="2">
    <source>
        <dbReference type="ARBA" id="ARBA00007639"/>
    </source>
</evidence>
<evidence type="ECO:0000256" key="1">
    <source>
        <dbReference type="ARBA" id="ARBA00004196"/>
    </source>
</evidence>
<dbReference type="SUPFAM" id="SSF53822">
    <property type="entry name" value="Periplasmic binding protein-like I"/>
    <property type="match status" value="1"/>
</dbReference>
<evidence type="ECO:0000313" key="6">
    <source>
        <dbReference type="Proteomes" id="UP001444625"/>
    </source>
</evidence>
<dbReference type="InterPro" id="IPR025997">
    <property type="entry name" value="SBP_2_dom"/>
</dbReference>
<dbReference type="Proteomes" id="UP001444625">
    <property type="component" value="Unassembled WGS sequence"/>
</dbReference>
<comment type="subcellular location">
    <subcellularLocation>
        <location evidence="1">Cell envelope</location>
    </subcellularLocation>
</comment>
<sequence>MRKTTLIMLSTIFIILCYFTTVSAVRVFQSDLELPKEITPDQTQYRLVLITQDIDTPFWDQVGRAAENKARELGVSLEIWGNYGSHQEDFLKNIEIAIQSKVDGIIVQGLDSQAFKELTKVKASFYGIPIITVANDVPMDESLRRTYVGSNQYQAGRMIAAQLIADMGPSGNVVLMYNHNPEHYQQQRLQGIEDSLKNYPDISIDYAETESTRDEVITATQAVLNKVPNAYAFIAVNANTVGAMIQEISKRYQPEPFFIYSFDDGPESLTLVEQGLLDGIIKQSPEQMGSQSVKLMTEWLKGETVPLDANGYLTEIQIMKATDIP</sequence>
<feature type="domain" description="Periplasmic binding protein" evidence="4">
    <location>
        <begin position="49"/>
        <end position="303"/>
    </location>
</feature>
<accession>A0ABU9XI07</accession>
<dbReference type="InterPro" id="IPR028082">
    <property type="entry name" value="Peripla_BP_I"/>
</dbReference>
<comment type="caution">
    <text evidence="5">The sequence shown here is derived from an EMBL/GenBank/DDBJ whole genome shotgun (WGS) entry which is preliminary data.</text>
</comment>